<evidence type="ECO:0000256" key="13">
    <source>
        <dbReference type="ARBA" id="ARBA00022842"/>
    </source>
</evidence>
<dbReference type="InterPro" id="IPR029491">
    <property type="entry name" value="Helicase_HTH"/>
</dbReference>
<evidence type="ECO:0000256" key="8">
    <source>
        <dbReference type="ARBA" id="ARBA00022801"/>
    </source>
</evidence>
<dbReference type="Gene3D" id="3.30.420.10">
    <property type="entry name" value="Ribonuclease H-like superfamily/Ribonuclease H"/>
    <property type="match status" value="1"/>
</dbReference>
<keyword evidence="12" id="KW-0067">ATP-binding</keyword>
<dbReference type="GO" id="GO:0003677">
    <property type="term" value="F:DNA binding"/>
    <property type="evidence" value="ECO:0007669"/>
    <property type="project" value="UniProtKB-KW"/>
</dbReference>
<dbReference type="GO" id="GO:0000723">
    <property type="term" value="P:telomere maintenance"/>
    <property type="evidence" value="ECO:0007669"/>
    <property type="project" value="TreeGrafter"/>
</dbReference>
<dbReference type="InterPro" id="IPR036388">
    <property type="entry name" value="WH-like_DNA-bd_sf"/>
</dbReference>
<feature type="region of interest" description="Disordered" evidence="22">
    <location>
        <begin position="1104"/>
        <end position="1139"/>
    </location>
</feature>
<sequence>MSKADLQCKYPQWMRACHQESVLSDRKTPNIQRSVLEDGLPFLEFCGSIIYSYEASDCSLLSEDVRQTLSEGAAVGFDIEWPPSYTKGRMAKVAVIQICVTEEKCYLFHISSMSGFPKGLKKLLEDETIKKVGVGIEGDHWKLMSDFEVKLKSFVELADFANEKLKCKEVWSLNGLVKHLFGKQLLKDKSIRCGNWEKFPLDEEQKLYAATDAYAGFIIYQKLKNMNSTDRKLFGGRRGDLLSDDMKERLTSLAEEMIYLASKITDSSGQFSSLQRAAEILADVSENVKALESTLFGGSNAPSVSERSCGATPTKLEAKSVNVEAKKVEMPEFAKNFNGDFNICSDATLAGLWEGEVDEGEAEGGNAVVEDGAAAACSKDATDRDDFTSLDFSEQELQLLERQAAGEIFNKAVPEVMRQSIISCRYSLEELISSLFSHKILRSCVDNEQKEECPTDNELNTSCIIESDEELEMEMLKEICPTDNEQKEECPTDNELNTSCIIESDEELEMEMLKSLEDVDSSKRVLTEGESSKARKTPDTELNVVPDCDEDEVVEEEEEESWDPLLAVPRETQIACLKMYFGHSSFKPVQWKVINSVLEDKRDNLVVMATGYGKSLCYQFPPVYTGGTGIVICPLISLMEDQVLQLTMSGISSCLLGSAQSRDVKDSVKTGVYRVIYMTPEFCSGNLELLQDIDRTTGITLIAVDEAHCISEWGHDFRNSFRKLSSLKKALPSVPIVALTATASPSIREDIVSCLNLKNPQITCTSFDRPNLYLEVGRQSGNILRDLKQFLTRKGSSSVYEFEGPTIIYCPSRKATEQVVLELNKLGVTCGAYHAGMGIQIRRDTHHQFMRDEIQCVVATVAFGMGINKADIRMVIHYGAPKEMESYYQEIGRAGRDGLPASCHVLWTAADLVLNRRLLSEIHNEKFRLYKLKMLEKMEKYLSSNSCRRKIILSHFEDKQLRKVSSGIMGTEECCDNCRCRTSCWAASSDSEGCLQDFGKQAYQLLSAVSALEEKFGTRVPILFLRGSNSQRVPDRYRKHALYGSGKDWTENWWKSLGQQLILEGFLREVSGRSKFATTCGLTQKGRNWLMKAESDSNPSLLLQSSEDLNLQRTPRSSRPSPALSMQRSPDTKGAKQSPVKQMSLYEMFACEKKAGTLPRSSTMINSDQTQGLTWYVTLISPPERSPVASPLRPRVPVVSSRENELETALYGKLLTARQKVANEKVIPPAVLATNKILVEMARVRPTTVENVKRIDGVSEAKSTMLVFLLAEIKDFCQANSLQTDIFPKPESTDRKEISPWKNTEVLSPSEHVTYVLFQEKNLSLRTISETRSLPLTEVGTHLFRAMKAGHPVNLERAGLTPEVQQIISDIIRNPPIDSDTTKIEAIRKLVPANIEQYLIQMTIVLLEKKDGSKPQRGSGAKRMLALSDGPQKTEADRTNRGKALWSGRKGNLASPTLKEGDEKSHPRVVPSALPPPLLFYTKAAWSTDDAQPGNRGAAHHTEPVQLASRNQLALSPDEELFADTQPKVRLPEQSTEMVISVLSRNPASV</sequence>
<dbReference type="InterPro" id="IPR004589">
    <property type="entry name" value="DNA_helicase_ATP-dep_RecQ"/>
</dbReference>
<keyword evidence="18" id="KW-0511">Multifunctional enzyme</keyword>
<dbReference type="InterPro" id="IPR032284">
    <property type="entry name" value="RecQ_Zn-bd"/>
</dbReference>
<dbReference type="GO" id="GO:0008408">
    <property type="term" value="F:3'-5' exonuclease activity"/>
    <property type="evidence" value="ECO:0007669"/>
    <property type="project" value="InterPro"/>
</dbReference>
<protein>
    <recommendedName>
        <fullName evidence="21">Bifunctional 3'-5' exonuclease/ATP-dependent helicase WRN</fullName>
        <ecNumber evidence="20">5.6.2.4</ecNumber>
    </recommendedName>
</protein>
<evidence type="ECO:0000256" key="18">
    <source>
        <dbReference type="ARBA" id="ARBA00023268"/>
    </source>
</evidence>
<dbReference type="InterPro" id="IPR001650">
    <property type="entry name" value="Helicase_C-like"/>
</dbReference>
<dbReference type="SMART" id="SM00474">
    <property type="entry name" value="35EXOc"/>
    <property type="match status" value="1"/>
</dbReference>
<dbReference type="InterPro" id="IPR012337">
    <property type="entry name" value="RNaseH-like_sf"/>
</dbReference>
<feature type="domain" description="Helicase ATP-binding" evidence="24">
    <location>
        <begin position="595"/>
        <end position="761"/>
    </location>
</feature>
<evidence type="ECO:0000256" key="4">
    <source>
        <dbReference type="ARBA" id="ARBA00022722"/>
    </source>
</evidence>
<dbReference type="InterPro" id="IPR011545">
    <property type="entry name" value="DEAD/DEAH_box_helicase_dom"/>
</dbReference>
<evidence type="ECO:0000256" key="19">
    <source>
        <dbReference type="ARBA" id="ARBA00034617"/>
    </source>
</evidence>
<dbReference type="EC" id="5.6.2.4" evidence="20"/>
<dbReference type="InterPro" id="IPR018982">
    <property type="entry name" value="RQC_domain"/>
</dbReference>
<dbReference type="SUPFAM" id="SSF47819">
    <property type="entry name" value="HRDC-like"/>
    <property type="match status" value="1"/>
</dbReference>
<keyword evidence="9" id="KW-0347">Helicase</keyword>
<dbReference type="InterPro" id="IPR010997">
    <property type="entry name" value="HRDC-like_sf"/>
</dbReference>
<feature type="region of interest" description="Disordered" evidence="22">
    <location>
        <begin position="1412"/>
        <end position="1471"/>
    </location>
</feature>
<dbReference type="Gene3D" id="3.40.50.300">
    <property type="entry name" value="P-loop containing nucleotide triphosphate hydrolases"/>
    <property type="match status" value="2"/>
</dbReference>
<dbReference type="CDD" id="cd06141">
    <property type="entry name" value="WRN_exo"/>
    <property type="match status" value="1"/>
</dbReference>
<proteinExistence type="inferred from homology"/>
<dbReference type="FunFam" id="1.10.150.80:FF:000005">
    <property type="entry name" value="Werner syndrome ATP-dependent helicase homolog"/>
    <property type="match status" value="1"/>
</dbReference>
<accession>A0A226MUA5</accession>
<dbReference type="SMART" id="SM00956">
    <property type="entry name" value="RQC"/>
    <property type="match status" value="1"/>
</dbReference>
<dbReference type="InterPro" id="IPR036390">
    <property type="entry name" value="WH_DNA-bd_sf"/>
</dbReference>
<keyword evidence="17" id="KW-0539">Nucleus</keyword>
<keyword evidence="10" id="KW-0862">Zinc</keyword>
<evidence type="ECO:0000259" key="24">
    <source>
        <dbReference type="PROSITE" id="PS51192"/>
    </source>
</evidence>
<evidence type="ECO:0000259" key="25">
    <source>
        <dbReference type="PROSITE" id="PS51194"/>
    </source>
</evidence>
<dbReference type="Gene3D" id="1.10.150.80">
    <property type="entry name" value="HRDC domain"/>
    <property type="match status" value="1"/>
</dbReference>
<comment type="cofactor">
    <cofactor evidence="1">
        <name>Zn(2+)</name>
        <dbReference type="ChEBI" id="CHEBI:29105"/>
    </cofactor>
</comment>
<dbReference type="SMART" id="SM00487">
    <property type="entry name" value="DEXDc"/>
    <property type="match status" value="1"/>
</dbReference>
<dbReference type="FunFam" id="3.40.50.300:FF:000941">
    <property type="entry name" value="Werner syndrome RecQ like helicase"/>
    <property type="match status" value="1"/>
</dbReference>
<keyword evidence="6" id="KW-0547">Nucleotide-binding</keyword>
<comment type="caution">
    <text evidence="26">The sequence shown here is derived from an EMBL/GenBank/DDBJ whole genome shotgun (WGS) entry which is preliminary data.</text>
</comment>
<reference evidence="26 27" key="1">
    <citation type="submission" date="2016-07" db="EMBL/GenBank/DDBJ databases">
        <title>Disparate Historic Effective Population Sizes Predicted by Modern Levels of Genome Diversity for the Scaled Quail (Callipepla squamata) and the Northern Bobwhite (Colinus virginianus): Inferences from First and Second Generation Draft Genome Assemblies for Sympatric New World Quail.</title>
        <authorList>
            <person name="Oldeschulte D.L."/>
            <person name="Halley Y.A."/>
            <person name="Bhattarai E.K."/>
            <person name="Brashear W.A."/>
            <person name="Hill J."/>
            <person name="Metz R.P."/>
            <person name="Johnson C.D."/>
            <person name="Rollins D."/>
            <person name="Peterson M.J."/>
            <person name="Bickhart D.M."/>
            <person name="Decker J.E."/>
            <person name="Seabury C.M."/>
        </authorList>
    </citation>
    <scope>NUCLEOTIDE SEQUENCE [LARGE SCALE GENOMIC DNA]</scope>
    <source>
        <strain evidence="26 27">Texas</strain>
        <tissue evidence="26">Leg muscle</tissue>
    </source>
</reference>
<keyword evidence="27" id="KW-1185">Reference proteome</keyword>
<dbReference type="GO" id="GO:0005654">
    <property type="term" value="C:nucleoplasm"/>
    <property type="evidence" value="ECO:0007669"/>
    <property type="project" value="TreeGrafter"/>
</dbReference>
<evidence type="ECO:0000256" key="20">
    <source>
        <dbReference type="ARBA" id="ARBA00034808"/>
    </source>
</evidence>
<comment type="subcellular location">
    <subcellularLocation>
        <location evidence="2">Nucleus</location>
    </subcellularLocation>
</comment>
<dbReference type="PROSITE" id="PS51192">
    <property type="entry name" value="HELICASE_ATP_BIND_1"/>
    <property type="match status" value="1"/>
</dbReference>
<dbReference type="GO" id="GO:0000724">
    <property type="term" value="P:double-strand break repair via homologous recombination"/>
    <property type="evidence" value="ECO:0007669"/>
    <property type="project" value="TreeGrafter"/>
</dbReference>
<dbReference type="GO" id="GO:0046872">
    <property type="term" value="F:metal ion binding"/>
    <property type="evidence" value="ECO:0007669"/>
    <property type="project" value="UniProtKB-KW"/>
</dbReference>
<dbReference type="SUPFAM" id="SSF46785">
    <property type="entry name" value="Winged helix' DNA-binding domain"/>
    <property type="match status" value="1"/>
</dbReference>
<evidence type="ECO:0000256" key="17">
    <source>
        <dbReference type="ARBA" id="ARBA00023242"/>
    </source>
</evidence>
<dbReference type="Pfam" id="PF00570">
    <property type="entry name" value="HRDC"/>
    <property type="match status" value="1"/>
</dbReference>
<dbReference type="GO" id="GO:0005737">
    <property type="term" value="C:cytoplasm"/>
    <property type="evidence" value="ECO:0007669"/>
    <property type="project" value="TreeGrafter"/>
</dbReference>
<dbReference type="SUPFAM" id="SSF52540">
    <property type="entry name" value="P-loop containing nucleoside triphosphate hydrolases"/>
    <property type="match status" value="1"/>
</dbReference>
<dbReference type="InterPro" id="IPR027417">
    <property type="entry name" value="P-loop_NTPase"/>
</dbReference>
<feature type="domain" description="HRDC" evidence="23">
    <location>
        <begin position="1204"/>
        <end position="1283"/>
    </location>
</feature>
<keyword evidence="16" id="KW-0413">Isomerase</keyword>
<evidence type="ECO:0000256" key="9">
    <source>
        <dbReference type="ARBA" id="ARBA00022806"/>
    </source>
</evidence>
<evidence type="ECO:0000256" key="22">
    <source>
        <dbReference type="SAM" id="MobiDB-lite"/>
    </source>
</evidence>
<keyword evidence="7" id="KW-0227">DNA damage</keyword>
<dbReference type="SUPFAM" id="SSF53098">
    <property type="entry name" value="Ribonuclease H-like"/>
    <property type="match status" value="1"/>
</dbReference>
<dbReference type="GO" id="GO:0043138">
    <property type="term" value="F:3'-5' DNA helicase activity"/>
    <property type="evidence" value="ECO:0007669"/>
    <property type="project" value="UniProtKB-EC"/>
</dbReference>
<keyword evidence="5" id="KW-0479">Metal-binding</keyword>
<dbReference type="GO" id="GO:0006260">
    <property type="term" value="P:DNA replication"/>
    <property type="evidence" value="ECO:0007669"/>
    <property type="project" value="InterPro"/>
</dbReference>
<dbReference type="Pfam" id="PF01612">
    <property type="entry name" value="DNA_pol_A_exo1"/>
    <property type="match status" value="1"/>
</dbReference>
<dbReference type="Pfam" id="PF16124">
    <property type="entry name" value="RecQ_Zn_bind"/>
    <property type="match status" value="1"/>
</dbReference>
<dbReference type="Pfam" id="PF14493">
    <property type="entry name" value="HTH_40"/>
    <property type="match status" value="1"/>
</dbReference>
<dbReference type="Pfam" id="PF00270">
    <property type="entry name" value="DEAD"/>
    <property type="match status" value="1"/>
</dbReference>
<dbReference type="InterPro" id="IPR002121">
    <property type="entry name" value="HRDC_dom"/>
</dbReference>
<gene>
    <name evidence="26" type="ORF">ASZ78_012731</name>
</gene>
<dbReference type="GO" id="GO:0032392">
    <property type="term" value="P:DNA geometric change"/>
    <property type="evidence" value="ECO:0007669"/>
    <property type="project" value="UniProtKB-ARBA"/>
</dbReference>
<dbReference type="Pfam" id="PF09382">
    <property type="entry name" value="RQC"/>
    <property type="match status" value="1"/>
</dbReference>
<dbReference type="SMART" id="SM00490">
    <property type="entry name" value="HELICc"/>
    <property type="match status" value="1"/>
</dbReference>
<dbReference type="FunFam" id="3.40.50.300:FF:001023">
    <property type="entry name" value="Werner syndrome RecQ like helicase"/>
    <property type="match status" value="1"/>
</dbReference>
<dbReference type="InterPro" id="IPR002562">
    <property type="entry name" value="3'-5'_exonuclease_dom"/>
</dbReference>
<dbReference type="PANTHER" id="PTHR13710">
    <property type="entry name" value="DNA HELICASE RECQ FAMILY MEMBER"/>
    <property type="match status" value="1"/>
</dbReference>
<evidence type="ECO:0000256" key="1">
    <source>
        <dbReference type="ARBA" id="ARBA00001947"/>
    </source>
</evidence>
<keyword evidence="8" id="KW-0378">Hydrolase</keyword>
<comment type="catalytic activity">
    <reaction evidence="19">
        <text>Couples ATP hydrolysis with the unwinding of duplex DNA by translocating in the 3'-5' direction.</text>
        <dbReference type="EC" id="5.6.2.4"/>
    </reaction>
</comment>
<dbReference type="GO" id="GO:0000781">
    <property type="term" value="C:chromosome, telomeric region"/>
    <property type="evidence" value="ECO:0007669"/>
    <property type="project" value="UniProtKB-ARBA"/>
</dbReference>
<evidence type="ECO:0000256" key="16">
    <source>
        <dbReference type="ARBA" id="ARBA00023235"/>
    </source>
</evidence>
<evidence type="ECO:0000256" key="14">
    <source>
        <dbReference type="ARBA" id="ARBA00023125"/>
    </source>
</evidence>
<evidence type="ECO:0000256" key="3">
    <source>
        <dbReference type="ARBA" id="ARBA00005446"/>
    </source>
</evidence>
<dbReference type="InterPro" id="IPR036397">
    <property type="entry name" value="RNaseH_sf"/>
</dbReference>
<dbReference type="Pfam" id="PF00271">
    <property type="entry name" value="Helicase_C"/>
    <property type="match status" value="1"/>
</dbReference>
<dbReference type="InterPro" id="IPR014001">
    <property type="entry name" value="Helicase_ATP-bd"/>
</dbReference>
<name>A0A226MUA5_CALSU</name>
<dbReference type="OrthoDB" id="10261556at2759"/>
<evidence type="ECO:0000313" key="26">
    <source>
        <dbReference type="EMBL" id="OXB58887.1"/>
    </source>
</evidence>
<keyword evidence="15" id="KW-0234">DNA repair</keyword>
<evidence type="ECO:0000313" key="27">
    <source>
        <dbReference type="Proteomes" id="UP000198323"/>
    </source>
</evidence>
<dbReference type="FunFam" id="3.30.420.10:FF:000053">
    <property type="entry name" value="Werner syndrome ATP-dependent helicase homolog"/>
    <property type="match status" value="1"/>
</dbReference>
<dbReference type="EMBL" id="MCFN01000436">
    <property type="protein sequence ID" value="OXB58887.1"/>
    <property type="molecule type" value="Genomic_DNA"/>
</dbReference>
<dbReference type="PROSITE" id="PS50967">
    <property type="entry name" value="HRDC"/>
    <property type="match status" value="1"/>
</dbReference>
<dbReference type="PANTHER" id="PTHR13710:SF120">
    <property type="entry name" value="BIFUNCTIONAL 3'-5' EXONUCLEASE_ATP-DEPENDENT HELICASE WRN"/>
    <property type="match status" value="1"/>
</dbReference>
<evidence type="ECO:0000256" key="12">
    <source>
        <dbReference type="ARBA" id="ARBA00022840"/>
    </source>
</evidence>
<evidence type="ECO:0000256" key="7">
    <source>
        <dbReference type="ARBA" id="ARBA00022763"/>
    </source>
</evidence>
<dbReference type="InterPro" id="IPR044876">
    <property type="entry name" value="HRDC_dom_sf"/>
</dbReference>
<dbReference type="CDD" id="cd18017">
    <property type="entry name" value="DEXHc_RecQ3"/>
    <property type="match status" value="1"/>
</dbReference>
<dbReference type="STRING" id="9009.A0A226MUA5"/>
<dbReference type="GO" id="GO:0005524">
    <property type="term" value="F:ATP binding"/>
    <property type="evidence" value="ECO:0007669"/>
    <property type="project" value="UniProtKB-KW"/>
</dbReference>
<dbReference type="GO" id="GO:0009378">
    <property type="term" value="F:four-way junction helicase activity"/>
    <property type="evidence" value="ECO:0007669"/>
    <property type="project" value="TreeGrafter"/>
</dbReference>
<evidence type="ECO:0000256" key="15">
    <source>
        <dbReference type="ARBA" id="ARBA00023204"/>
    </source>
</evidence>
<feature type="compositionally biased region" description="Polar residues" evidence="22">
    <location>
        <begin position="1104"/>
        <end position="1129"/>
    </location>
</feature>
<keyword evidence="11" id="KW-0269">Exonuclease</keyword>
<evidence type="ECO:0000256" key="2">
    <source>
        <dbReference type="ARBA" id="ARBA00004123"/>
    </source>
</evidence>
<feature type="domain" description="Helicase C-terminal" evidence="25">
    <location>
        <begin position="786"/>
        <end position="938"/>
    </location>
</feature>
<organism evidence="26 27">
    <name type="scientific">Callipepla squamata</name>
    <name type="common">Scaled quail</name>
    <dbReference type="NCBI Taxonomy" id="9009"/>
    <lineage>
        <taxon>Eukaryota</taxon>
        <taxon>Metazoa</taxon>
        <taxon>Chordata</taxon>
        <taxon>Craniata</taxon>
        <taxon>Vertebrata</taxon>
        <taxon>Euteleostomi</taxon>
        <taxon>Archelosauria</taxon>
        <taxon>Archosauria</taxon>
        <taxon>Dinosauria</taxon>
        <taxon>Saurischia</taxon>
        <taxon>Theropoda</taxon>
        <taxon>Coelurosauria</taxon>
        <taxon>Aves</taxon>
        <taxon>Neognathae</taxon>
        <taxon>Galloanserae</taxon>
        <taxon>Galliformes</taxon>
        <taxon>Odontophoridae</taxon>
        <taxon>Callipepla</taxon>
    </lineage>
</organism>
<evidence type="ECO:0000259" key="23">
    <source>
        <dbReference type="PROSITE" id="PS50967"/>
    </source>
</evidence>
<evidence type="ECO:0000256" key="6">
    <source>
        <dbReference type="ARBA" id="ARBA00022741"/>
    </source>
</evidence>
<dbReference type="NCBIfam" id="TIGR00614">
    <property type="entry name" value="recQ_fam"/>
    <property type="match status" value="1"/>
</dbReference>
<evidence type="ECO:0000256" key="11">
    <source>
        <dbReference type="ARBA" id="ARBA00022839"/>
    </source>
</evidence>
<dbReference type="Proteomes" id="UP000198323">
    <property type="component" value="Unassembled WGS sequence"/>
</dbReference>
<dbReference type="PROSITE" id="PS51194">
    <property type="entry name" value="HELICASE_CTER"/>
    <property type="match status" value="1"/>
</dbReference>
<evidence type="ECO:0000256" key="5">
    <source>
        <dbReference type="ARBA" id="ARBA00022723"/>
    </source>
</evidence>
<comment type="similarity">
    <text evidence="3">Belongs to the helicase family. RecQ subfamily.</text>
</comment>
<dbReference type="SMART" id="SM00341">
    <property type="entry name" value="HRDC"/>
    <property type="match status" value="1"/>
</dbReference>
<evidence type="ECO:0000256" key="10">
    <source>
        <dbReference type="ARBA" id="ARBA00022833"/>
    </source>
</evidence>
<evidence type="ECO:0000256" key="21">
    <source>
        <dbReference type="ARBA" id="ARBA00069351"/>
    </source>
</evidence>
<dbReference type="Gene3D" id="1.10.10.10">
    <property type="entry name" value="Winged helix-like DNA-binding domain superfamily/Winged helix DNA-binding domain"/>
    <property type="match status" value="1"/>
</dbReference>
<keyword evidence="14" id="KW-0238">DNA-binding</keyword>
<feature type="compositionally biased region" description="Basic and acidic residues" evidence="22">
    <location>
        <begin position="519"/>
        <end position="539"/>
    </location>
</feature>
<keyword evidence="4" id="KW-0540">Nuclease</keyword>
<keyword evidence="13" id="KW-0460">Magnesium</keyword>
<dbReference type="FunFam" id="1.10.10.10:FF:000369">
    <property type="entry name" value="Werner syndrome ATP-dependent helicase"/>
    <property type="match status" value="1"/>
</dbReference>
<feature type="region of interest" description="Disordered" evidence="22">
    <location>
        <begin position="519"/>
        <end position="541"/>
    </location>
</feature>
<dbReference type="CDD" id="cd18794">
    <property type="entry name" value="SF2_C_RecQ"/>
    <property type="match status" value="1"/>
</dbReference>